<comment type="caution">
    <text evidence="2">The sequence shown here is derived from an EMBL/GenBank/DDBJ whole genome shotgun (WGS) entry which is preliminary data.</text>
</comment>
<evidence type="ECO:0000313" key="3">
    <source>
        <dbReference type="Proteomes" id="UP001157138"/>
    </source>
</evidence>
<keyword evidence="1" id="KW-1133">Transmembrane helix</keyword>
<accession>A0ABQ6EZQ3</accession>
<protein>
    <submittedName>
        <fullName evidence="2">Permease</fullName>
    </submittedName>
</protein>
<dbReference type="InterPro" id="IPR010699">
    <property type="entry name" value="DUF1275"/>
</dbReference>
<feature type="transmembrane region" description="Helical" evidence="1">
    <location>
        <begin position="192"/>
        <end position="213"/>
    </location>
</feature>
<keyword evidence="1" id="KW-0472">Membrane</keyword>
<feature type="transmembrane region" description="Helical" evidence="1">
    <location>
        <begin position="166"/>
        <end position="186"/>
    </location>
</feature>
<dbReference type="Proteomes" id="UP001157138">
    <property type="component" value="Unassembled WGS sequence"/>
</dbReference>
<dbReference type="EMBL" id="BSPW01000053">
    <property type="protein sequence ID" value="GLT18730.1"/>
    <property type="molecule type" value="Genomic_DNA"/>
</dbReference>
<name>A0ABQ6EZQ3_9VIBR</name>
<dbReference type="Pfam" id="PF06912">
    <property type="entry name" value="DUF1275"/>
    <property type="match status" value="1"/>
</dbReference>
<sequence>MKKIPYWAMAAVFILSLVAGIVNAIGFLGVKTEAVSHLTGTSTLLGTVLFNDGLMSLHIFIVILLFVIGSALSSFLISLPPWQTGKIYSLLLLAEALLFTISSVLLGKGGMTGVHLASLACGIQNGMTTIFSAGPGRTTHVTGTFTDIGIMAGSALKGESIERRKMTMLVSLAVGFISGGVVGYYLFEKISFSSLLVPAVICLILGITCYIHLRKKENGQAFVHQGS</sequence>
<keyword evidence="3" id="KW-1185">Reference proteome</keyword>
<reference evidence="3" key="1">
    <citation type="journal article" date="2019" name="Int. J. Syst. Evol. Microbiol.">
        <title>The Global Catalogue of Microorganisms (GCM) 10K type strain sequencing project: providing services to taxonomists for standard genome sequencing and annotation.</title>
        <authorList>
            <consortium name="The Broad Institute Genomics Platform"/>
            <consortium name="The Broad Institute Genome Sequencing Center for Infectious Disease"/>
            <person name="Wu L."/>
            <person name="Ma J."/>
        </authorList>
    </citation>
    <scope>NUCLEOTIDE SEQUENCE [LARGE SCALE GENOMIC DNA]</scope>
    <source>
        <strain evidence="3">NBRC 108723</strain>
    </source>
</reference>
<organism evidence="2 3">
    <name type="scientific">Vibrio zhanjiangensis</name>
    <dbReference type="NCBI Taxonomy" id="1046128"/>
    <lineage>
        <taxon>Bacteria</taxon>
        <taxon>Pseudomonadati</taxon>
        <taxon>Pseudomonadota</taxon>
        <taxon>Gammaproteobacteria</taxon>
        <taxon>Vibrionales</taxon>
        <taxon>Vibrionaceae</taxon>
        <taxon>Vibrio</taxon>
    </lineage>
</organism>
<feature type="transmembrane region" description="Helical" evidence="1">
    <location>
        <begin position="57"/>
        <end position="81"/>
    </location>
</feature>
<proteinExistence type="predicted"/>
<dbReference type="PANTHER" id="PTHR37314">
    <property type="entry name" value="SLR0142 PROTEIN"/>
    <property type="match status" value="1"/>
</dbReference>
<evidence type="ECO:0000256" key="1">
    <source>
        <dbReference type="SAM" id="Phobius"/>
    </source>
</evidence>
<dbReference type="RefSeq" id="WP_284192607.1">
    <property type="nucleotide sequence ID" value="NZ_BSPW01000053.1"/>
</dbReference>
<dbReference type="PANTHER" id="PTHR37314:SF4">
    <property type="entry name" value="UPF0700 TRANSMEMBRANE PROTEIN YOAK"/>
    <property type="match status" value="1"/>
</dbReference>
<keyword evidence="1" id="KW-0812">Transmembrane</keyword>
<gene>
    <name evidence="2" type="ORF">GCM10007938_25110</name>
</gene>
<evidence type="ECO:0000313" key="2">
    <source>
        <dbReference type="EMBL" id="GLT18730.1"/>
    </source>
</evidence>